<evidence type="ECO:0000256" key="5">
    <source>
        <dbReference type="ARBA" id="ARBA00022801"/>
    </source>
</evidence>
<sequence length="627" mass="68433">MRKRWVGIFTAIAVLALLIPAIPFFLPEAGGPAPEAPRTASLTKKQEKAGKISDLNHDLKATAFLCVTECSKDFRNLLDGGGDSDGAKQHKLQAMMDGHHHMRQLTWISGDRSVTKGSLPPTRDGIAEKYVKEGMRRVKSGQKYESPAFTDKQGSRYIVLGIPKEQHRGTGIVGVIRQDIIAQVERQQKRNLRLVPYPAEGRYRVESVKPNTIKDKTVREGDDNGNVSHYNVNEVVVHFKDNPSRSDLETIRNRTQASAVNRIGDVYIFRSDKQDAEQMMSYFQKNWKTEYVEPHYLYLTNEINNGNGNGIRPNDPLYSEYQWNLPSIETEKGWNSSKGSKDVIIAVVDTGVESGHPDLQGKLLKGANFVDPEAEPEDDVGHGTHVAGIIGASVNNGEGVAGLSWYNKILPVKVLDSTGAGSTYSVAQGIIWATDHGAKVINLSLGNYAEADFLHDAIKYAYDRDVVLIAASGNDNTDRPGYPAAYPEVFAVAATDANHNKASFSNYGGYIDVAAPGDSIASTYPGGQYAALSGTSMASPHVAALAGLIRSINPNLNNEQVMDIMRKSAVDIGNDGKDDYYGYGEIDVAKALKAAAGTDTTLLDFPSEVKRRLEAIKKKYGNGDEKL</sequence>
<dbReference type="InterPro" id="IPR034084">
    <property type="entry name" value="Thermitase-like_dom"/>
</dbReference>
<evidence type="ECO:0000259" key="9">
    <source>
        <dbReference type="Pfam" id="PF00082"/>
    </source>
</evidence>
<dbReference type="PANTHER" id="PTHR43806">
    <property type="entry name" value="PEPTIDASE S8"/>
    <property type="match status" value="1"/>
</dbReference>
<dbReference type="GO" id="GO:0016787">
    <property type="term" value="F:hydrolase activity"/>
    <property type="evidence" value="ECO:0007669"/>
    <property type="project" value="UniProtKB-KW"/>
</dbReference>
<evidence type="ECO:0000256" key="2">
    <source>
        <dbReference type="ARBA" id="ARBA00011073"/>
    </source>
</evidence>
<dbReference type="CDD" id="cd07484">
    <property type="entry name" value="Peptidases_S8_Thermitase_like"/>
    <property type="match status" value="1"/>
</dbReference>
<keyword evidence="3" id="KW-0964">Secreted</keyword>
<feature type="domain" description="Peptidase S8/S53" evidence="9">
    <location>
        <begin position="341"/>
        <end position="584"/>
    </location>
</feature>
<accession>A0ABW5QZW8</accession>
<dbReference type="InterPro" id="IPR000209">
    <property type="entry name" value="Peptidase_S8/S53_dom"/>
</dbReference>
<dbReference type="PRINTS" id="PR00723">
    <property type="entry name" value="SUBTILISIN"/>
</dbReference>
<dbReference type="PROSITE" id="PS00138">
    <property type="entry name" value="SUBTILASE_SER"/>
    <property type="match status" value="1"/>
</dbReference>
<evidence type="ECO:0000256" key="7">
    <source>
        <dbReference type="PROSITE-ProRule" id="PRU01240"/>
    </source>
</evidence>
<name>A0ABW5QZW8_9BACL</name>
<proteinExistence type="inferred from homology"/>
<evidence type="ECO:0000256" key="6">
    <source>
        <dbReference type="ARBA" id="ARBA00022825"/>
    </source>
</evidence>
<keyword evidence="4 7" id="KW-0645">Protease</keyword>
<dbReference type="Proteomes" id="UP001597493">
    <property type="component" value="Unassembled WGS sequence"/>
</dbReference>
<dbReference type="InterPro" id="IPR015500">
    <property type="entry name" value="Peptidase_S8_subtilisin-rel"/>
</dbReference>
<dbReference type="InterPro" id="IPR023828">
    <property type="entry name" value="Peptidase_S8_Ser-AS"/>
</dbReference>
<dbReference type="EMBL" id="JBHUMY010000016">
    <property type="protein sequence ID" value="MFD2661625.1"/>
    <property type="molecule type" value="Genomic_DNA"/>
</dbReference>
<keyword evidence="5 7" id="KW-0378">Hydrolase</keyword>
<comment type="caution">
    <text evidence="10">The sequence shown here is derived from an EMBL/GenBank/DDBJ whole genome shotgun (WGS) entry which is preliminary data.</text>
</comment>
<dbReference type="InterPro" id="IPR022398">
    <property type="entry name" value="Peptidase_S8_His-AS"/>
</dbReference>
<comment type="subcellular location">
    <subcellularLocation>
        <location evidence="1">Secreted</location>
    </subcellularLocation>
</comment>
<dbReference type="PANTHER" id="PTHR43806:SF11">
    <property type="entry name" value="CEREVISIN-RELATED"/>
    <property type="match status" value="1"/>
</dbReference>
<dbReference type="RefSeq" id="WP_379274725.1">
    <property type="nucleotide sequence ID" value="NZ_JBHUGT010000029.1"/>
</dbReference>
<evidence type="ECO:0000256" key="8">
    <source>
        <dbReference type="RuleBase" id="RU003355"/>
    </source>
</evidence>
<keyword evidence="11" id="KW-1185">Reference proteome</keyword>
<dbReference type="Pfam" id="PF00082">
    <property type="entry name" value="Peptidase_S8"/>
    <property type="match status" value="1"/>
</dbReference>
<comment type="similarity">
    <text evidence="2 7 8">Belongs to the peptidase S8 family.</text>
</comment>
<evidence type="ECO:0000313" key="11">
    <source>
        <dbReference type="Proteomes" id="UP001597493"/>
    </source>
</evidence>
<evidence type="ECO:0000256" key="4">
    <source>
        <dbReference type="ARBA" id="ARBA00022670"/>
    </source>
</evidence>
<dbReference type="PROSITE" id="PS00136">
    <property type="entry name" value="SUBTILASE_ASP"/>
    <property type="match status" value="1"/>
</dbReference>
<dbReference type="InterPro" id="IPR050131">
    <property type="entry name" value="Peptidase_S8_subtilisin-like"/>
</dbReference>
<organism evidence="10 11">
    <name type="scientific">Paenibacillus thailandensis</name>
    <dbReference type="NCBI Taxonomy" id="393250"/>
    <lineage>
        <taxon>Bacteria</taxon>
        <taxon>Bacillati</taxon>
        <taxon>Bacillota</taxon>
        <taxon>Bacilli</taxon>
        <taxon>Bacillales</taxon>
        <taxon>Paenibacillaceae</taxon>
        <taxon>Paenibacillus</taxon>
    </lineage>
</organism>
<evidence type="ECO:0000256" key="3">
    <source>
        <dbReference type="ARBA" id="ARBA00022525"/>
    </source>
</evidence>
<feature type="active site" description="Charge relay system" evidence="7">
    <location>
        <position position="349"/>
    </location>
</feature>
<dbReference type="PROSITE" id="PS00137">
    <property type="entry name" value="SUBTILASE_HIS"/>
    <property type="match status" value="1"/>
</dbReference>
<protein>
    <submittedName>
        <fullName evidence="10">S8 family peptidase</fullName>
        <ecNumber evidence="10">3.4.-.-</ecNumber>
    </submittedName>
</protein>
<feature type="active site" description="Charge relay system" evidence="7">
    <location>
        <position position="536"/>
    </location>
</feature>
<dbReference type="Gene3D" id="3.40.50.200">
    <property type="entry name" value="Peptidase S8/S53 domain"/>
    <property type="match status" value="1"/>
</dbReference>
<reference evidence="11" key="1">
    <citation type="journal article" date="2019" name="Int. J. Syst. Evol. Microbiol.">
        <title>The Global Catalogue of Microorganisms (GCM) 10K type strain sequencing project: providing services to taxonomists for standard genome sequencing and annotation.</title>
        <authorList>
            <consortium name="The Broad Institute Genomics Platform"/>
            <consortium name="The Broad Institute Genome Sequencing Center for Infectious Disease"/>
            <person name="Wu L."/>
            <person name="Ma J."/>
        </authorList>
    </citation>
    <scope>NUCLEOTIDE SEQUENCE [LARGE SCALE GENOMIC DNA]</scope>
    <source>
        <strain evidence="11">TISTR 1827</strain>
    </source>
</reference>
<keyword evidence="6 7" id="KW-0720">Serine protease</keyword>
<feature type="active site" description="Charge relay system" evidence="7">
    <location>
        <position position="382"/>
    </location>
</feature>
<dbReference type="InterPro" id="IPR023827">
    <property type="entry name" value="Peptidase_S8_Asp-AS"/>
</dbReference>
<dbReference type="PROSITE" id="PS51892">
    <property type="entry name" value="SUBTILASE"/>
    <property type="match status" value="1"/>
</dbReference>
<dbReference type="InterPro" id="IPR036852">
    <property type="entry name" value="Peptidase_S8/S53_dom_sf"/>
</dbReference>
<dbReference type="EC" id="3.4.-.-" evidence="10"/>
<evidence type="ECO:0000256" key="1">
    <source>
        <dbReference type="ARBA" id="ARBA00004613"/>
    </source>
</evidence>
<dbReference type="SUPFAM" id="SSF52743">
    <property type="entry name" value="Subtilisin-like"/>
    <property type="match status" value="1"/>
</dbReference>
<gene>
    <name evidence="10" type="ORF">ACFSW5_15330</name>
</gene>
<evidence type="ECO:0000313" key="10">
    <source>
        <dbReference type="EMBL" id="MFD2661625.1"/>
    </source>
</evidence>